<dbReference type="AlphaFoldDB" id="A0A2N6CZ95"/>
<comment type="caution">
    <text evidence="1">The sequence shown here is derived from an EMBL/GenBank/DDBJ whole genome shotgun (WGS) entry which is preliminary data.</text>
</comment>
<dbReference type="EMBL" id="PKUN01000004">
    <property type="protein sequence ID" value="PLX62682.1"/>
    <property type="molecule type" value="Genomic_DNA"/>
</dbReference>
<proteinExistence type="predicted"/>
<gene>
    <name evidence="1" type="ORF">C0630_05620</name>
</gene>
<protein>
    <submittedName>
        <fullName evidence="1">Uncharacterized protein</fullName>
    </submittedName>
</protein>
<dbReference type="RefSeq" id="WP_029132024.1">
    <property type="nucleotide sequence ID" value="NZ_CAXXYC010000004.1"/>
</dbReference>
<organism evidence="1 2">
    <name type="scientific">Sedimenticola selenatireducens</name>
    <dbReference type="NCBI Taxonomy" id="191960"/>
    <lineage>
        <taxon>Bacteria</taxon>
        <taxon>Pseudomonadati</taxon>
        <taxon>Pseudomonadota</taxon>
        <taxon>Gammaproteobacteria</taxon>
        <taxon>Chromatiales</taxon>
        <taxon>Sedimenticolaceae</taxon>
        <taxon>Sedimenticola</taxon>
    </lineage>
</organism>
<dbReference type="STRING" id="1111735.GCA_000428045_00459"/>
<reference evidence="1 2" key="1">
    <citation type="submission" date="2017-11" db="EMBL/GenBank/DDBJ databases">
        <title>Genome-resolved metagenomics identifies genetic mobility, metabolic interactions, and unexpected diversity in perchlorate-reducing communities.</title>
        <authorList>
            <person name="Barnum T.P."/>
            <person name="Figueroa I.A."/>
            <person name="Carlstrom C.I."/>
            <person name="Lucas L.N."/>
            <person name="Engelbrektson A.L."/>
            <person name="Coates J.D."/>
        </authorList>
    </citation>
    <scope>NUCLEOTIDE SEQUENCE [LARGE SCALE GENOMIC DNA]</scope>
    <source>
        <strain evidence="1">BM301</strain>
    </source>
</reference>
<evidence type="ECO:0000313" key="2">
    <source>
        <dbReference type="Proteomes" id="UP000235015"/>
    </source>
</evidence>
<sequence length="93" mass="10120">MSSYKSDFEPGDILELFGETYQVLENDGVTGQLIPFPSEEVPAHAVIWAEEKGEYNRIGKAELPGPTPCATNNGSCPSNGQGSPLYQPKIFKM</sequence>
<evidence type="ECO:0000313" key="1">
    <source>
        <dbReference type="EMBL" id="PLX62682.1"/>
    </source>
</evidence>
<dbReference type="Proteomes" id="UP000235015">
    <property type="component" value="Unassembled WGS sequence"/>
</dbReference>
<name>A0A2N6CZ95_9GAMM</name>
<accession>A0A2N6CZ95</accession>